<gene>
    <name evidence="2" type="ORF">PAXINDRAFT_102824</name>
</gene>
<feature type="non-terminal residue" evidence="2">
    <location>
        <position position="1"/>
    </location>
</feature>
<protein>
    <submittedName>
        <fullName evidence="2">Uncharacterized protein</fullName>
    </submittedName>
</protein>
<reference evidence="3" key="2">
    <citation type="submission" date="2015-01" db="EMBL/GenBank/DDBJ databases">
        <title>Evolutionary Origins and Diversification of the Mycorrhizal Mutualists.</title>
        <authorList>
            <consortium name="DOE Joint Genome Institute"/>
            <consortium name="Mycorrhizal Genomics Consortium"/>
            <person name="Kohler A."/>
            <person name="Kuo A."/>
            <person name="Nagy L.G."/>
            <person name="Floudas D."/>
            <person name="Copeland A."/>
            <person name="Barry K.W."/>
            <person name="Cichocki N."/>
            <person name="Veneault-Fourrey C."/>
            <person name="LaButti K."/>
            <person name="Lindquist E.A."/>
            <person name="Lipzen A."/>
            <person name="Lundell T."/>
            <person name="Morin E."/>
            <person name="Murat C."/>
            <person name="Riley R."/>
            <person name="Ohm R."/>
            <person name="Sun H."/>
            <person name="Tunlid A."/>
            <person name="Henrissat B."/>
            <person name="Grigoriev I.V."/>
            <person name="Hibbett D.S."/>
            <person name="Martin F."/>
        </authorList>
    </citation>
    <scope>NUCLEOTIDE SEQUENCE [LARGE SCALE GENOMIC DNA]</scope>
    <source>
        <strain evidence="3">ATCC 200175</strain>
    </source>
</reference>
<dbReference type="OrthoDB" id="10411033at2759"/>
<sequence length="152" mass="16645">MTWLPPPPILVRLRTSQLARRPLLSQTTRTTPPPWPRPDICPGPGPLRPGPSQGFQARPGPSITRIRGMLWLWGDHRPASHGIYVQHNRTTASTGNTLASARREHATTSHKHTNTTGTSTICMTNSATTPQLPPNHAFPHIHGSPNGRMATE</sequence>
<feature type="region of interest" description="Disordered" evidence="1">
    <location>
        <begin position="20"/>
        <end position="60"/>
    </location>
</feature>
<dbReference type="HOGENOM" id="CLU_1726684_0_0_1"/>
<reference evidence="2 3" key="1">
    <citation type="submission" date="2014-06" db="EMBL/GenBank/DDBJ databases">
        <authorList>
            <consortium name="DOE Joint Genome Institute"/>
            <person name="Kuo A."/>
            <person name="Kohler A."/>
            <person name="Nagy L.G."/>
            <person name="Floudas D."/>
            <person name="Copeland A."/>
            <person name="Barry K.W."/>
            <person name="Cichocki N."/>
            <person name="Veneault-Fourrey C."/>
            <person name="LaButti K."/>
            <person name="Lindquist E.A."/>
            <person name="Lipzen A."/>
            <person name="Lundell T."/>
            <person name="Morin E."/>
            <person name="Murat C."/>
            <person name="Sun H."/>
            <person name="Tunlid A."/>
            <person name="Henrissat B."/>
            <person name="Grigoriev I.V."/>
            <person name="Hibbett D.S."/>
            <person name="Martin F."/>
            <person name="Nordberg H.P."/>
            <person name="Cantor M.N."/>
            <person name="Hua S.X."/>
        </authorList>
    </citation>
    <scope>NUCLEOTIDE SEQUENCE [LARGE SCALE GENOMIC DNA]</scope>
    <source>
        <strain evidence="2 3">ATCC 200175</strain>
    </source>
</reference>
<evidence type="ECO:0000313" key="3">
    <source>
        <dbReference type="Proteomes" id="UP000053647"/>
    </source>
</evidence>
<evidence type="ECO:0000313" key="2">
    <source>
        <dbReference type="EMBL" id="KIJ07750.1"/>
    </source>
</evidence>
<accession>A0A0C9SXL0</accession>
<dbReference type="AlphaFoldDB" id="A0A0C9SXL0"/>
<evidence type="ECO:0000256" key="1">
    <source>
        <dbReference type="SAM" id="MobiDB-lite"/>
    </source>
</evidence>
<keyword evidence="3" id="KW-1185">Reference proteome</keyword>
<feature type="compositionally biased region" description="Pro residues" evidence="1">
    <location>
        <begin position="31"/>
        <end position="49"/>
    </location>
</feature>
<feature type="region of interest" description="Disordered" evidence="1">
    <location>
        <begin position="127"/>
        <end position="152"/>
    </location>
</feature>
<organism evidence="2 3">
    <name type="scientific">Paxillus involutus ATCC 200175</name>
    <dbReference type="NCBI Taxonomy" id="664439"/>
    <lineage>
        <taxon>Eukaryota</taxon>
        <taxon>Fungi</taxon>
        <taxon>Dikarya</taxon>
        <taxon>Basidiomycota</taxon>
        <taxon>Agaricomycotina</taxon>
        <taxon>Agaricomycetes</taxon>
        <taxon>Agaricomycetidae</taxon>
        <taxon>Boletales</taxon>
        <taxon>Paxilineae</taxon>
        <taxon>Paxillaceae</taxon>
        <taxon>Paxillus</taxon>
    </lineage>
</organism>
<dbReference type="Proteomes" id="UP000053647">
    <property type="component" value="Unassembled WGS sequence"/>
</dbReference>
<dbReference type="EMBL" id="KN819796">
    <property type="protein sequence ID" value="KIJ07750.1"/>
    <property type="molecule type" value="Genomic_DNA"/>
</dbReference>
<name>A0A0C9SXL0_PAXIN</name>
<proteinExistence type="predicted"/>